<dbReference type="InterPro" id="IPR013766">
    <property type="entry name" value="Thioredoxin_domain"/>
</dbReference>
<name>A0ABW0SVD0_9GAMM</name>
<evidence type="ECO:0000256" key="2">
    <source>
        <dbReference type="ARBA" id="ARBA00022748"/>
    </source>
</evidence>
<dbReference type="InterPro" id="IPR000866">
    <property type="entry name" value="AhpC/TSA"/>
</dbReference>
<proteinExistence type="predicted"/>
<protein>
    <submittedName>
        <fullName evidence="6">Redoxin domain-containing protein</fullName>
    </submittedName>
</protein>
<keyword evidence="3" id="KW-1015">Disulfide bond</keyword>
<evidence type="ECO:0000259" key="5">
    <source>
        <dbReference type="PROSITE" id="PS51352"/>
    </source>
</evidence>
<dbReference type="InterPro" id="IPR050553">
    <property type="entry name" value="Thioredoxin_ResA/DsbE_sf"/>
</dbReference>
<evidence type="ECO:0000256" key="4">
    <source>
        <dbReference type="ARBA" id="ARBA00023284"/>
    </source>
</evidence>
<dbReference type="Proteomes" id="UP001596111">
    <property type="component" value="Unassembled WGS sequence"/>
</dbReference>
<dbReference type="PROSITE" id="PS51352">
    <property type="entry name" value="THIOREDOXIN_2"/>
    <property type="match status" value="1"/>
</dbReference>
<dbReference type="EMBL" id="JBHSNG010000006">
    <property type="protein sequence ID" value="MFC5580991.1"/>
    <property type="molecule type" value="Genomic_DNA"/>
</dbReference>
<comment type="caution">
    <text evidence="6">The sequence shown here is derived from an EMBL/GenBank/DDBJ whole genome shotgun (WGS) entry which is preliminary data.</text>
</comment>
<evidence type="ECO:0000256" key="3">
    <source>
        <dbReference type="ARBA" id="ARBA00023157"/>
    </source>
</evidence>
<comment type="subcellular location">
    <subcellularLocation>
        <location evidence="1">Cell envelope</location>
    </subcellularLocation>
</comment>
<dbReference type="RefSeq" id="WP_377326000.1">
    <property type="nucleotide sequence ID" value="NZ_JBHSNG010000006.1"/>
</dbReference>
<keyword evidence="2" id="KW-0201">Cytochrome c-type biogenesis</keyword>
<accession>A0ABW0SVD0</accession>
<dbReference type="InterPro" id="IPR025380">
    <property type="entry name" value="DUF4369"/>
</dbReference>
<keyword evidence="4" id="KW-0676">Redox-active center</keyword>
<organism evidence="6 7">
    <name type="scientific">Rhodanobacter terrae</name>
    <dbReference type="NCBI Taxonomy" id="418647"/>
    <lineage>
        <taxon>Bacteria</taxon>
        <taxon>Pseudomonadati</taxon>
        <taxon>Pseudomonadota</taxon>
        <taxon>Gammaproteobacteria</taxon>
        <taxon>Lysobacterales</taxon>
        <taxon>Rhodanobacteraceae</taxon>
        <taxon>Rhodanobacter</taxon>
    </lineage>
</organism>
<sequence length="421" mass="46381">MTKSKTGFLTSISKMTVLLLMVGLSISNRDAGAVTTAPAKPHVGATESRYRIDSQISGLKDGIEVKLFLTDGSPEKNGKREPAATTISAHGTFSLKGRVDQPVMGSLWIGPDNYIPMIIEPARYTIKGSGDHIIAVGGRYNDVVYGYTRLPKYIVAARRAEEREKLANTGLDESNEAAVKASNKAIDEAWVPVRKIKNGYQRQLLEGNAAVLVKLFTLADNDDPSYSMTQRMAMLDTYAEKVGPRPQIARMRRELALSQKLALARRALAIGKPYKDIVARDAEGNLRQLSDVLAHNKLVLVNFWASWCGPCRAEFPRLAKLYRQFHGRGFEIYAVSLDEDRAQWLKALKDEKTKIGVSWVNLRDDQGVAGMSASTYGIRGLPGNILIAGGGVIVGHDLYDWDIDHAVRAQMKKIVIVRKGT</sequence>
<dbReference type="Pfam" id="PF00578">
    <property type="entry name" value="AhpC-TSA"/>
    <property type="match status" value="1"/>
</dbReference>
<dbReference type="InterPro" id="IPR017937">
    <property type="entry name" value="Thioredoxin_CS"/>
</dbReference>
<feature type="domain" description="Thioredoxin" evidence="5">
    <location>
        <begin position="268"/>
        <end position="421"/>
    </location>
</feature>
<evidence type="ECO:0000313" key="6">
    <source>
        <dbReference type="EMBL" id="MFC5580991.1"/>
    </source>
</evidence>
<dbReference type="PANTHER" id="PTHR42852">
    <property type="entry name" value="THIOL:DISULFIDE INTERCHANGE PROTEIN DSBE"/>
    <property type="match status" value="1"/>
</dbReference>
<evidence type="ECO:0000256" key="1">
    <source>
        <dbReference type="ARBA" id="ARBA00004196"/>
    </source>
</evidence>
<dbReference type="InterPro" id="IPR036249">
    <property type="entry name" value="Thioredoxin-like_sf"/>
</dbReference>
<gene>
    <name evidence="6" type="ORF">ACFPPB_07685</name>
</gene>
<evidence type="ECO:0000313" key="7">
    <source>
        <dbReference type="Proteomes" id="UP001596111"/>
    </source>
</evidence>
<dbReference type="Pfam" id="PF14289">
    <property type="entry name" value="DUF4369"/>
    <property type="match status" value="1"/>
</dbReference>
<keyword evidence="7" id="KW-1185">Reference proteome</keyword>
<dbReference type="Gene3D" id="3.40.30.10">
    <property type="entry name" value="Glutaredoxin"/>
    <property type="match status" value="1"/>
</dbReference>
<reference evidence="7" key="1">
    <citation type="journal article" date="2019" name="Int. J. Syst. Evol. Microbiol.">
        <title>The Global Catalogue of Microorganisms (GCM) 10K type strain sequencing project: providing services to taxonomists for standard genome sequencing and annotation.</title>
        <authorList>
            <consortium name="The Broad Institute Genomics Platform"/>
            <consortium name="The Broad Institute Genome Sequencing Center for Infectious Disease"/>
            <person name="Wu L."/>
            <person name="Ma J."/>
        </authorList>
    </citation>
    <scope>NUCLEOTIDE SEQUENCE [LARGE SCALE GENOMIC DNA]</scope>
    <source>
        <strain evidence="7">CGMCC 1.13587</strain>
    </source>
</reference>
<dbReference type="CDD" id="cd02966">
    <property type="entry name" value="TlpA_like_family"/>
    <property type="match status" value="1"/>
</dbReference>
<dbReference type="PANTHER" id="PTHR42852:SF6">
    <property type="entry name" value="THIOL:DISULFIDE INTERCHANGE PROTEIN DSBE"/>
    <property type="match status" value="1"/>
</dbReference>
<dbReference type="SUPFAM" id="SSF52833">
    <property type="entry name" value="Thioredoxin-like"/>
    <property type="match status" value="1"/>
</dbReference>
<dbReference type="PROSITE" id="PS00194">
    <property type="entry name" value="THIOREDOXIN_1"/>
    <property type="match status" value="1"/>
</dbReference>